<evidence type="ECO:0000259" key="4">
    <source>
        <dbReference type="PROSITE" id="PS50043"/>
    </source>
</evidence>
<feature type="domain" description="HTH luxR-type" evidence="4">
    <location>
        <begin position="301"/>
        <end position="366"/>
    </location>
</feature>
<dbReference type="PATRIC" id="fig|1123269.5.peg.2718"/>
<dbReference type="HOGENOM" id="CLU_037939_5_0_5"/>
<dbReference type="PROSITE" id="PS50043">
    <property type="entry name" value="HTH_LUXR_2"/>
    <property type="match status" value="1"/>
</dbReference>
<dbReference type="EMBL" id="CP006644">
    <property type="protein sequence ID" value="AHE54483.1"/>
    <property type="molecule type" value="Genomic_DNA"/>
</dbReference>
<dbReference type="PANTHER" id="PTHR44688:SF16">
    <property type="entry name" value="DNA-BINDING TRANSCRIPTIONAL ACTIVATOR DEVR_DOSR"/>
    <property type="match status" value="1"/>
</dbReference>
<name>W0ADY0_9SPHN</name>
<accession>W0ADY0</accession>
<evidence type="ECO:0000313" key="5">
    <source>
        <dbReference type="EMBL" id="AHE54483.1"/>
    </source>
</evidence>
<sequence>MPDVVPDDYPDMPGVLAALFASLLDEEPWRAFLDRLAAAAQANWTTLILTPKAADHPGMILTPGADPGVGQDYVRRLFADDPFTGLPEGKVAHFRDFVSEATLRRNTAYREFLTQTSSDEVLGVDIMGASRLELRLRLTRAADAPPFEPVDHRHMERLVPHLRIALALFERLAAGEAEQRIYAGAVAQMAVGVIILDRLGKVLRLNAPASTILAEADGIALRRGSVAIEDADIARQLQARLAGRDDGAPLSLRLQRPSGAGDLLLVVGSAPGPEFVSAGGGPAAVLFLTDPTHGPRISADAVRDLLGLTQSEAAVTAHLAEGLAPAEVATRLGISPNTVRAHLRSIFGKTGVRRQSQLVQLVHHGLRGLSSTAG</sequence>
<keyword evidence="3" id="KW-0804">Transcription</keyword>
<dbReference type="GO" id="GO:0006355">
    <property type="term" value="P:regulation of DNA-templated transcription"/>
    <property type="evidence" value="ECO:0007669"/>
    <property type="project" value="InterPro"/>
</dbReference>
<evidence type="ECO:0000256" key="2">
    <source>
        <dbReference type="ARBA" id="ARBA00023125"/>
    </source>
</evidence>
<keyword evidence="2" id="KW-0238">DNA-binding</keyword>
<dbReference type="GO" id="GO:0003677">
    <property type="term" value="F:DNA binding"/>
    <property type="evidence" value="ECO:0007669"/>
    <property type="project" value="UniProtKB-KW"/>
</dbReference>
<keyword evidence="6" id="KW-1185">Reference proteome</keyword>
<dbReference type="PRINTS" id="PR00038">
    <property type="entry name" value="HTHLUXR"/>
</dbReference>
<dbReference type="Pfam" id="PF00196">
    <property type="entry name" value="GerE"/>
    <property type="match status" value="1"/>
</dbReference>
<dbReference type="STRING" id="1123269.NX02_13960"/>
<dbReference type="Gene3D" id="1.10.10.10">
    <property type="entry name" value="Winged helix-like DNA-binding domain superfamily/Winged helix DNA-binding domain"/>
    <property type="match status" value="1"/>
</dbReference>
<dbReference type="eggNOG" id="COG2771">
    <property type="taxonomic scope" value="Bacteria"/>
</dbReference>
<dbReference type="InterPro" id="IPR036388">
    <property type="entry name" value="WH-like_DNA-bd_sf"/>
</dbReference>
<dbReference type="SMART" id="SM00421">
    <property type="entry name" value="HTH_LUXR"/>
    <property type="match status" value="1"/>
</dbReference>
<dbReference type="KEGG" id="ssan:NX02_13960"/>
<evidence type="ECO:0000256" key="3">
    <source>
        <dbReference type="ARBA" id="ARBA00023163"/>
    </source>
</evidence>
<dbReference type="CDD" id="cd06170">
    <property type="entry name" value="LuxR_C_like"/>
    <property type="match status" value="1"/>
</dbReference>
<dbReference type="PANTHER" id="PTHR44688">
    <property type="entry name" value="DNA-BINDING TRANSCRIPTIONAL ACTIVATOR DEVR_DOSR"/>
    <property type="match status" value="1"/>
</dbReference>
<keyword evidence="1" id="KW-0805">Transcription regulation</keyword>
<dbReference type="AlphaFoldDB" id="W0ADY0"/>
<dbReference type="InterPro" id="IPR016032">
    <property type="entry name" value="Sig_transdc_resp-reg_C-effctor"/>
</dbReference>
<proteinExistence type="predicted"/>
<evidence type="ECO:0000256" key="1">
    <source>
        <dbReference type="ARBA" id="ARBA00023015"/>
    </source>
</evidence>
<protein>
    <recommendedName>
        <fullName evidence="4">HTH luxR-type domain-containing protein</fullName>
    </recommendedName>
</protein>
<reference evidence="5 6" key="1">
    <citation type="submission" date="2013-07" db="EMBL/GenBank/DDBJ databases">
        <title>Completed genome of Sphingomonas sanxanigenens NX02.</title>
        <authorList>
            <person name="Ma T."/>
            <person name="Huang H."/>
            <person name="Wu M."/>
            <person name="Li X."/>
            <person name="Li G."/>
        </authorList>
    </citation>
    <scope>NUCLEOTIDE SEQUENCE [LARGE SCALE GENOMIC DNA]</scope>
    <source>
        <strain evidence="5 6">NX02</strain>
    </source>
</reference>
<dbReference type="Proteomes" id="UP000018851">
    <property type="component" value="Chromosome"/>
</dbReference>
<organism evidence="5 6">
    <name type="scientific">Sphingomonas sanxanigenens DSM 19645 = NX02</name>
    <dbReference type="NCBI Taxonomy" id="1123269"/>
    <lineage>
        <taxon>Bacteria</taxon>
        <taxon>Pseudomonadati</taxon>
        <taxon>Pseudomonadota</taxon>
        <taxon>Alphaproteobacteria</taxon>
        <taxon>Sphingomonadales</taxon>
        <taxon>Sphingomonadaceae</taxon>
        <taxon>Sphingomonas</taxon>
    </lineage>
</organism>
<gene>
    <name evidence="5" type="ORF">NX02_13960</name>
</gene>
<evidence type="ECO:0000313" key="6">
    <source>
        <dbReference type="Proteomes" id="UP000018851"/>
    </source>
</evidence>
<dbReference type="OrthoDB" id="5497412at2"/>
<dbReference type="SUPFAM" id="SSF46894">
    <property type="entry name" value="C-terminal effector domain of the bipartite response regulators"/>
    <property type="match status" value="1"/>
</dbReference>
<dbReference type="InterPro" id="IPR000792">
    <property type="entry name" value="Tscrpt_reg_LuxR_C"/>
</dbReference>